<dbReference type="InterPro" id="IPR036390">
    <property type="entry name" value="WH_DNA-bd_sf"/>
</dbReference>
<accession>A0A254TDW9</accession>
<dbReference type="SUPFAM" id="SSF46785">
    <property type="entry name" value="Winged helix' DNA-binding domain"/>
    <property type="match status" value="1"/>
</dbReference>
<dbReference type="Pfam" id="PF00392">
    <property type="entry name" value="GntR"/>
    <property type="match status" value="1"/>
</dbReference>
<evidence type="ECO:0000313" key="7">
    <source>
        <dbReference type="EMBL" id="OWW20850.1"/>
    </source>
</evidence>
<dbReference type="AlphaFoldDB" id="A0A254TDW9"/>
<dbReference type="InterPro" id="IPR000524">
    <property type="entry name" value="Tscrpt_reg_HTH_GntR"/>
</dbReference>
<evidence type="ECO:0000313" key="8">
    <source>
        <dbReference type="Proteomes" id="UP000197535"/>
    </source>
</evidence>
<dbReference type="Gene3D" id="3.40.640.10">
    <property type="entry name" value="Type I PLP-dependent aspartate aminotransferase-like (Major domain)"/>
    <property type="match status" value="1"/>
</dbReference>
<gene>
    <name evidence="7" type="ORF">AYR66_16605</name>
</gene>
<dbReference type="CDD" id="cd07377">
    <property type="entry name" value="WHTH_GntR"/>
    <property type="match status" value="1"/>
</dbReference>
<dbReference type="CDD" id="cd00609">
    <property type="entry name" value="AAT_like"/>
    <property type="match status" value="1"/>
</dbReference>
<dbReference type="PANTHER" id="PTHR46577">
    <property type="entry name" value="HTH-TYPE TRANSCRIPTIONAL REGULATORY PROTEIN GABR"/>
    <property type="match status" value="1"/>
</dbReference>
<evidence type="ECO:0000256" key="5">
    <source>
        <dbReference type="ARBA" id="ARBA00023163"/>
    </source>
</evidence>
<dbReference type="InterPro" id="IPR015424">
    <property type="entry name" value="PyrdxlP-dep_Trfase"/>
</dbReference>
<dbReference type="PROSITE" id="PS50949">
    <property type="entry name" value="HTH_GNTR"/>
    <property type="match status" value="1"/>
</dbReference>
<dbReference type="InterPro" id="IPR051446">
    <property type="entry name" value="HTH_trans_reg/aminotransferase"/>
</dbReference>
<dbReference type="Gene3D" id="1.10.10.10">
    <property type="entry name" value="Winged helix-like DNA-binding domain superfamily/Winged helix DNA-binding domain"/>
    <property type="match status" value="1"/>
</dbReference>
<comment type="similarity">
    <text evidence="1">In the C-terminal section; belongs to the class-I pyridoxal-phosphate-dependent aminotransferase family.</text>
</comment>
<dbReference type="GO" id="GO:0003700">
    <property type="term" value="F:DNA-binding transcription factor activity"/>
    <property type="evidence" value="ECO:0007669"/>
    <property type="project" value="InterPro"/>
</dbReference>
<reference evidence="7 8" key="1">
    <citation type="submission" date="2016-02" db="EMBL/GenBank/DDBJ databases">
        <authorList>
            <person name="Wen L."/>
            <person name="He K."/>
            <person name="Yang H."/>
        </authorList>
    </citation>
    <scope>NUCLEOTIDE SEQUENCE [LARGE SCALE GENOMIC DNA]</scope>
    <source>
        <strain evidence="7 8">TSA40</strain>
    </source>
</reference>
<dbReference type="Proteomes" id="UP000197535">
    <property type="component" value="Unassembled WGS sequence"/>
</dbReference>
<name>A0A254TDW9_9BURK</name>
<dbReference type="InterPro" id="IPR036388">
    <property type="entry name" value="WH-like_DNA-bd_sf"/>
</dbReference>
<dbReference type="SMART" id="SM00345">
    <property type="entry name" value="HTH_GNTR"/>
    <property type="match status" value="1"/>
</dbReference>
<evidence type="ECO:0000256" key="2">
    <source>
        <dbReference type="ARBA" id="ARBA00022898"/>
    </source>
</evidence>
<comment type="caution">
    <text evidence="7">The sequence shown here is derived from an EMBL/GenBank/DDBJ whole genome shotgun (WGS) entry which is preliminary data.</text>
</comment>
<proteinExistence type="inferred from homology"/>
<keyword evidence="3" id="KW-0805">Transcription regulation</keyword>
<keyword evidence="4" id="KW-0238">DNA-binding</keyword>
<keyword evidence="2" id="KW-0663">Pyridoxal phosphate</keyword>
<evidence type="ECO:0000256" key="4">
    <source>
        <dbReference type="ARBA" id="ARBA00023125"/>
    </source>
</evidence>
<dbReference type="InterPro" id="IPR015421">
    <property type="entry name" value="PyrdxlP-dep_Trfase_major"/>
</dbReference>
<evidence type="ECO:0000256" key="1">
    <source>
        <dbReference type="ARBA" id="ARBA00005384"/>
    </source>
</evidence>
<dbReference type="PANTHER" id="PTHR46577:SF1">
    <property type="entry name" value="HTH-TYPE TRANSCRIPTIONAL REGULATORY PROTEIN GABR"/>
    <property type="match status" value="1"/>
</dbReference>
<sequence length="487" mass="52826">MHLADSLATLMLTPAAGTPMFRQLYEGIKQSVLSGKISPGAQLPPTRELARQLGISRQTVLNAYEHLMAEGYLSGTVGKGTFISRTLPLPARPPKAGNPRALRPLSARGECFVGPQAALNTHEGAPKAFRIGMPGLDLFPFDVWARLEARRWRHPPHELGYSDPIGYLPLREALAGYLGASRGVHCDPGQILITAGSQQALFLIATLLLAPGDAAWIEDPGYRGISASLRAAQAHVCPVPVDGEGISVSSGRTSWPEAKLAYVTPSHQLPLGTTMSLTRRLDLLAWAKENKAWIVEDDYDSEYRYTGPPLASLQSLDQTGSVIYVGTLSKVLFPGLRLGYMVLPPALVDAFVQARAIMDRHAAIVPQIVLADFITEGHFGRHIKRTREAYAERRIALLDAIGTHLAGHLVAGAADAGLQLSATFIRRRDDEALVRRAREKGIESRALSGFYLDRDNARLSGLVLGFAPISVEDIRRAAPALRDVLDE</sequence>
<evidence type="ECO:0000259" key="6">
    <source>
        <dbReference type="PROSITE" id="PS50949"/>
    </source>
</evidence>
<dbReference type="OrthoDB" id="9804020at2"/>
<protein>
    <submittedName>
        <fullName evidence="7">GntR family transcriptional regulator</fullName>
    </submittedName>
</protein>
<keyword evidence="8" id="KW-1185">Reference proteome</keyword>
<dbReference type="SUPFAM" id="SSF53383">
    <property type="entry name" value="PLP-dependent transferases"/>
    <property type="match status" value="1"/>
</dbReference>
<feature type="domain" description="HTH gntR-type" evidence="6">
    <location>
        <begin position="18"/>
        <end position="86"/>
    </location>
</feature>
<dbReference type="InterPro" id="IPR004839">
    <property type="entry name" value="Aminotransferase_I/II_large"/>
</dbReference>
<dbReference type="EMBL" id="LSTO01000001">
    <property type="protein sequence ID" value="OWW20850.1"/>
    <property type="molecule type" value="Genomic_DNA"/>
</dbReference>
<dbReference type="Pfam" id="PF00155">
    <property type="entry name" value="Aminotran_1_2"/>
    <property type="match status" value="1"/>
</dbReference>
<evidence type="ECO:0000256" key="3">
    <source>
        <dbReference type="ARBA" id="ARBA00023015"/>
    </source>
</evidence>
<organism evidence="7 8">
    <name type="scientific">Noviherbaspirillum denitrificans</name>
    <dbReference type="NCBI Taxonomy" id="1968433"/>
    <lineage>
        <taxon>Bacteria</taxon>
        <taxon>Pseudomonadati</taxon>
        <taxon>Pseudomonadota</taxon>
        <taxon>Betaproteobacteria</taxon>
        <taxon>Burkholderiales</taxon>
        <taxon>Oxalobacteraceae</taxon>
        <taxon>Noviherbaspirillum</taxon>
    </lineage>
</organism>
<dbReference type="GO" id="GO:0030170">
    <property type="term" value="F:pyridoxal phosphate binding"/>
    <property type="evidence" value="ECO:0007669"/>
    <property type="project" value="InterPro"/>
</dbReference>
<dbReference type="PRINTS" id="PR00035">
    <property type="entry name" value="HTHGNTR"/>
</dbReference>
<keyword evidence="5" id="KW-0804">Transcription</keyword>
<dbReference type="GO" id="GO:0003677">
    <property type="term" value="F:DNA binding"/>
    <property type="evidence" value="ECO:0007669"/>
    <property type="project" value="UniProtKB-KW"/>
</dbReference>